<dbReference type="PANTHER" id="PTHR46481">
    <property type="entry name" value="ZINC FINGER BED DOMAIN-CONTAINING PROTEIN 4"/>
    <property type="match status" value="1"/>
</dbReference>
<feature type="non-terminal residue" evidence="2">
    <location>
        <position position="273"/>
    </location>
</feature>
<evidence type="ECO:0000259" key="1">
    <source>
        <dbReference type="Pfam" id="PF05699"/>
    </source>
</evidence>
<feature type="domain" description="HAT C-terminal dimerisation" evidence="1">
    <location>
        <begin position="226"/>
        <end position="273"/>
    </location>
</feature>
<name>A0A371EGA3_MUCPR</name>
<keyword evidence="3" id="KW-1185">Reference proteome</keyword>
<comment type="caution">
    <text evidence="2">The sequence shown here is derived from an EMBL/GenBank/DDBJ whole genome shotgun (WGS) entry which is preliminary data.</text>
</comment>
<dbReference type="PANTHER" id="PTHR46481:SF11">
    <property type="entry name" value="ZINC FINGER BED DOMAIN-CONTAINING PROTEIN RICESLEEPER 2-LIKE"/>
    <property type="match status" value="1"/>
</dbReference>
<proteinExistence type="predicted"/>
<dbReference type="InterPro" id="IPR008906">
    <property type="entry name" value="HATC_C_dom"/>
</dbReference>
<dbReference type="Proteomes" id="UP000257109">
    <property type="component" value="Unassembled WGS sequence"/>
</dbReference>
<dbReference type="InterPro" id="IPR052035">
    <property type="entry name" value="ZnF_BED_domain_contain"/>
</dbReference>
<dbReference type="Pfam" id="PF05699">
    <property type="entry name" value="Dimer_Tnp_hAT"/>
    <property type="match status" value="1"/>
</dbReference>
<evidence type="ECO:0000313" key="3">
    <source>
        <dbReference type="Proteomes" id="UP000257109"/>
    </source>
</evidence>
<reference evidence="2" key="1">
    <citation type="submission" date="2018-05" db="EMBL/GenBank/DDBJ databases">
        <title>Draft genome of Mucuna pruriens seed.</title>
        <authorList>
            <person name="Nnadi N.E."/>
            <person name="Vos R."/>
            <person name="Hasami M.H."/>
            <person name="Devisetty U.K."/>
            <person name="Aguiy J.C."/>
        </authorList>
    </citation>
    <scope>NUCLEOTIDE SEQUENCE [LARGE SCALE GENOMIC DNA]</scope>
    <source>
        <strain evidence="2">JCA_2017</strain>
    </source>
</reference>
<gene>
    <name evidence="2" type="ORF">CR513_56360</name>
</gene>
<evidence type="ECO:0000313" key="2">
    <source>
        <dbReference type="EMBL" id="RDX65016.1"/>
    </source>
</evidence>
<dbReference type="SUPFAM" id="SSF53098">
    <property type="entry name" value="Ribonuclease H-like"/>
    <property type="match status" value="1"/>
</dbReference>
<accession>A0A371EGA3</accession>
<dbReference type="InterPro" id="IPR012337">
    <property type="entry name" value="RNaseH-like_sf"/>
</dbReference>
<dbReference type="OrthoDB" id="1432712at2759"/>
<feature type="non-terminal residue" evidence="2">
    <location>
        <position position="1"/>
    </location>
</feature>
<dbReference type="GO" id="GO:0046983">
    <property type="term" value="F:protein dimerization activity"/>
    <property type="evidence" value="ECO:0007669"/>
    <property type="project" value="InterPro"/>
</dbReference>
<dbReference type="AlphaFoldDB" id="A0A371EGA3"/>
<dbReference type="EMBL" id="QJKJ01014105">
    <property type="protein sequence ID" value="RDX65016.1"/>
    <property type="molecule type" value="Genomic_DNA"/>
</dbReference>
<sequence>KKKFNGEEKTICNYCNKHLAGKKSNQTNHLHKHYQTCKRRSFKDIRQSLLLEEQKKIDESSTYLSNYHFVHEYSLSMVEHLRIRAYFEGLQPLFKVPSKNIIINDIIKIYQNENLKTMRLLDKIQSKIALTKYFWTTSNQKKWFMVITSPYIDDDWAMQSHILRQGRIYKWEVAKEICSTQYHTTNVFFPSVYIHLKLTISRYYAACCLKIIKLKRYQIVENSTKKVLPKSDIFNILGWWKTNGIKYPTLQKIAKDILAILISTISLEYAFST</sequence>
<organism evidence="2 3">
    <name type="scientific">Mucuna pruriens</name>
    <name type="common">Velvet bean</name>
    <name type="synonym">Dolichos pruriens</name>
    <dbReference type="NCBI Taxonomy" id="157652"/>
    <lineage>
        <taxon>Eukaryota</taxon>
        <taxon>Viridiplantae</taxon>
        <taxon>Streptophyta</taxon>
        <taxon>Embryophyta</taxon>
        <taxon>Tracheophyta</taxon>
        <taxon>Spermatophyta</taxon>
        <taxon>Magnoliopsida</taxon>
        <taxon>eudicotyledons</taxon>
        <taxon>Gunneridae</taxon>
        <taxon>Pentapetalae</taxon>
        <taxon>rosids</taxon>
        <taxon>fabids</taxon>
        <taxon>Fabales</taxon>
        <taxon>Fabaceae</taxon>
        <taxon>Papilionoideae</taxon>
        <taxon>50 kb inversion clade</taxon>
        <taxon>NPAAA clade</taxon>
        <taxon>indigoferoid/millettioid clade</taxon>
        <taxon>Phaseoleae</taxon>
        <taxon>Mucuna</taxon>
    </lineage>
</organism>
<protein>
    <submittedName>
        <fullName evidence="2">Zinc finger BED domain-containing protein RICESLEEPER 3</fullName>
    </submittedName>
</protein>